<feature type="region of interest" description="Disordered" evidence="1">
    <location>
        <begin position="130"/>
        <end position="155"/>
    </location>
</feature>
<evidence type="ECO:0000313" key="2">
    <source>
        <dbReference type="EMBL" id="GFH12573.1"/>
    </source>
</evidence>
<name>A0A699YQX6_HAELA</name>
<evidence type="ECO:0000256" key="1">
    <source>
        <dbReference type="SAM" id="MobiDB-lite"/>
    </source>
</evidence>
<gene>
    <name evidence="2" type="ORF">HaLaN_08285</name>
</gene>
<dbReference type="Proteomes" id="UP000485058">
    <property type="component" value="Unassembled WGS sequence"/>
</dbReference>
<proteinExistence type="predicted"/>
<feature type="region of interest" description="Disordered" evidence="1">
    <location>
        <begin position="184"/>
        <end position="207"/>
    </location>
</feature>
<organism evidence="2 3">
    <name type="scientific">Haematococcus lacustris</name>
    <name type="common">Green alga</name>
    <name type="synonym">Haematococcus pluvialis</name>
    <dbReference type="NCBI Taxonomy" id="44745"/>
    <lineage>
        <taxon>Eukaryota</taxon>
        <taxon>Viridiplantae</taxon>
        <taxon>Chlorophyta</taxon>
        <taxon>core chlorophytes</taxon>
        <taxon>Chlorophyceae</taxon>
        <taxon>CS clade</taxon>
        <taxon>Chlamydomonadales</taxon>
        <taxon>Haematococcaceae</taxon>
        <taxon>Haematococcus</taxon>
    </lineage>
</organism>
<dbReference type="AlphaFoldDB" id="A0A699YQX6"/>
<feature type="compositionally biased region" description="Low complexity" evidence="1">
    <location>
        <begin position="79"/>
        <end position="88"/>
    </location>
</feature>
<keyword evidence="3" id="KW-1185">Reference proteome</keyword>
<evidence type="ECO:0000313" key="3">
    <source>
        <dbReference type="Proteomes" id="UP000485058"/>
    </source>
</evidence>
<protein>
    <submittedName>
        <fullName evidence="2">Uncharacterized protein</fullName>
    </submittedName>
</protein>
<reference evidence="2 3" key="1">
    <citation type="submission" date="2020-02" db="EMBL/GenBank/DDBJ databases">
        <title>Draft genome sequence of Haematococcus lacustris strain NIES-144.</title>
        <authorList>
            <person name="Morimoto D."/>
            <person name="Nakagawa S."/>
            <person name="Yoshida T."/>
            <person name="Sawayama S."/>
        </authorList>
    </citation>
    <scope>NUCLEOTIDE SEQUENCE [LARGE SCALE GENOMIC DNA]</scope>
    <source>
        <strain evidence="2 3">NIES-144</strain>
    </source>
</reference>
<accession>A0A699YQX6</accession>
<feature type="region of interest" description="Disordered" evidence="1">
    <location>
        <begin position="79"/>
        <end position="99"/>
    </location>
</feature>
<dbReference type="EMBL" id="BLLF01000517">
    <property type="protein sequence ID" value="GFH12573.1"/>
    <property type="molecule type" value="Genomic_DNA"/>
</dbReference>
<comment type="caution">
    <text evidence="2">The sequence shown here is derived from an EMBL/GenBank/DDBJ whole genome shotgun (WGS) entry which is preliminary data.</text>
</comment>
<sequence>MYAQYIQLQGLYQQLKVQKISDLEGLLEEQEAYVEAMSDAASKLVAHWKEEAERQLALSQAAGAVETLDRLAQLEGATPAAGPAAAEGHTQASQKHVEADSVGDWLPTSAEVQAEAEEPEQPGQALELQAGAGRQAKRRAGPGAEPGVGPGKQLQMRSSKVVVQQQQQNGRGACVTEFTSAAVQGQDPGLTGLGQLGGSKARQQHPGLSQHQVLLQEVIQFEESQKQAFMKQLWQAVGPAR</sequence>